<evidence type="ECO:0000256" key="1">
    <source>
        <dbReference type="SAM" id="Phobius"/>
    </source>
</evidence>
<dbReference type="Gene3D" id="3.60.21.10">
    <property type="match status" value="1"/>
</dbReference>
<accession>A0A0F9C7W5</accession>
<feature type="transmembrane region" description="Helical" evidence="1">
    <location>
        <begin position="85"/>
        <end position="107"/>
    </location>
</feature>
<dbReference type="InterPro" id="IPR004843">
    <property type="entry name" value="Calcineurin-like_PHP"/>
</dbReference>
<dbReference type="AlphaFoldDB" id="A0A0F9C7W5"/>
<dbReference type="GO" id="GO:0008408">
    <property type="term" value="F:3'-5' exonuclease activity"/>
    <property type="evidence" value="ECO:0007669"/>
    <property type="project" value="InterPro"/>
</dbReference>
<keyword evidence="1" id="KW-0472">Membrane</keyword>
<reference evidence="3" key="1">
    <citation type="journal article" date="2015" name="Nature">
        <title>Complex archaea that bridge the gap between prokaryotes and eukaryotes.</title>
        <authorList>
            <person name="Spang A."/>
            <person name="Saw J.H."/>
            <person name="Jorgensen S.L."/>
            <person name="Zaremba-Niedzwiedzka K."/>
            <person name="Martijn J."/>
            <person name="Lind A.E."/>
            <person name="van Eijk R."/>
            <person name="Schleper C."/>
            <person name="Guy L."/>
            <person name="Ettema T.J."/>
        </authorList>
    </citation>
    <scope>NUCLEOTIDE SEQUENCE</scope>
</reference>
<dbReference type="InterPro" id="IPR004593">
    <property type="entry name" value="SbcD"/>
</dbReference>
<name>A0A0F9C7W5_9ZZZZ</name>
<gene>
    <name evidence="3" type="ORF">LCGC14_2355310</name>
</gene>
<feature type="domain" description="Calcineurin-like phosphoesterase" evidence="2">
    <location>
        <begin position="1"/>
        <end position="84"/>
    </location>
</feature>
<dbReference type="PANTHER" id="PTHR30337">
    <property type="entry name" value="COMPONENT OF ATP-DEPENDENT DSDNA EXONUCLEASE"/>
    <property type="match status" value="1"/>
</dbReference>
<dbReference type="EMBL" id="LAZR01034373">
    <property type="protein sequence ID" value="KKL45473.1"/>
    <property type="molecule type" value="Genomic_DNA"/>
</dbReference>
<dbReference type="InterPro" id="IPR050535">
    <property type="entry name" value="DNA_Repair-Maintenance_Comp"/>
</dbReference>
<dbReference type="PANTHER" id="PTHR30337:SF0">
    <property type="entry name" value="NUCLEASE SBCCD SUBUNIT D"/>
    <property type="match status" value="1"/>
</dbReference>
<dbReference type="GO" id="GO:0004519">
    <property type="term" value="F:endonuclease activity"/>
    <property type="evidence" value="ECO:0007669"/>
    <property type="project" value="InterPro"/>
</dbReference>
<evidence type="ECO:0000313" key="3">
    <source>
        <dbReference type="EMBL" id="KKL45473.1"/>
    </source>
</evidence>
<proteinExistence type="predicted"/>
<sequence length="126" mass="13317">MRILHTADLHLGRQLNGIPLDADHAAILDQIVSAITSRSVDVLVIAGDIFDRAAPPTSAVRQFNRFLARVASETEAAVVMIAGNAWLTAIILALVLVLGIGAVELLSQAAQPLSDVMIGEPMCIQP</sequence>
<protein>
    <recommendedName>
        <fullName evidence="2">Calcineurin-like phosphoesterase domain-containing protein</fullName>
    </recommendedName>
</protein>
<dbReference type="SUPFAM" id="SSF56300">
    <property type="entry name" value="Metallo-dependent phosphatases"/>
    <property type="match status" value="1"/>
</dbReference>
<comment type="caution">
    <text evidence="3">The sequence shown here is derived from an EMBL/GenBank/DDBJ whole genome shotgun (WGS) entry which is preliminary data.</text>
</comment>
<organism evidence="3">
    <name type="scientific">marine sediment metagenome</name>
    <dbReference type="NCBI Taxonomy" id="412755"/>
    <lineage>
        <taxon>unclassified sequences</taxon>
        <taxon>metagenomes</taxon>
        <taxon>ecological metagenomes</taxon>
    </lineage>
</organism>
<dbReference type="InterPro" id="IPR029052">
    <property type="entry name" value="Metallo-depent_PP-like"/>
</dbReference>
<dbReference type="NCBIfam" id="TIGR00619">
    <property type="entry name" value="sbcd"/>
    <property type="match status" value="1"/>
</dbReference>
<keyword evidence="1" id="KW-1133">Transmembrane helix</keyword>
<evidence type="ECO:0000259" key="2">
    <source>
        <dbReference type="Pfam" id="PF00149"/>
    </source>
</evidence>
<keyword evidence="1" id="KW-0812">Transmembrane</keyword>
<feature type="non-terminal residue" evidence="3">
    <location>
        <position position="126"/>
    </location>
</feature>
<dbReference type="GO" id="GO:0006259">
    <property type="term" value="P:DNA metabolic process"/>
    <property type="evidence" value="ECO:0007669"/>
    <property type="project" value="InterPro"/>
</dbReference>
<dbReference type="Pfam" id="PF00149">
    <property type="entry name" value="Metallophos"/>
    <property type="match status" value="1"/>
</dbReference>